<proteinExistence type="inferred from homology"/>
<dbReference type="InterPro" id="IPR001296">
    <property type="entry name" value="Glyco_trans_1"/>
</dbReference>
<feature type="domain" description="Glycosyl transferase family 1" evidence="9">
    <location>
        <begin position="301"/>
        <end position="464"/>
    </location>
</feature>
<dbReference type="PANTHER" id="PTHR45825">
    <property type="entry name" value="GRANULE-BOUND STARCH SYNTHASE 1, CHLOROPLASTIC/AMYLOPLASTIC"/>
    <property type="match status" value="1"/>
</dbReference>
<dbReference type="NCBIfam" id="TIGR02095">
    <property type="entry name" value="glgA"/>
    <property type="match status" value="1"/>
</dbReference>
<comment type="caution">
    <text evidence="8">Lacks conserved residue(s) required for the propagation of feature annotation.</text>
</comment>
<dbReference type="Pfam" id="PF00534">
    <property type="entry name" value="Glycos_transf_1"/>
    <property type="match status" value="1"/>
</dbReference>
<gene>
    <name evidence="8 11" type="primary">glgA</name>
    <name evidence="11" type="ORF">GV368_04975</name>
</gene>
<evidence type="ECO:0000259" key="9">
    <source>
        <dbReference type="Pfam" id="PF00534"/>
    </source>
</evidence>
<comment type="catalytic activity">
    <reaction evidence="1 8">
        <text>[(1-&gt;4)-alpha-D-glucosyl](n) + ADP-alpha-D-glucose = [(1-&gt;4)-alpha-D-glucosyl](n+1) + ADP + H(+)</text>
        <dbReference type="Rhea" id="RHEA:18189"/>
        <dbReference type="Rhea" id="RHEA-COMP:9584"/>
        <dbReference type="Rhea" id="RHEA-COMP:9587"/>
        <dbReference type="ChEBI" id="CHEBI:15378"/>
        <dbReference type="ChEBI" id="CHEBI:15444"/>
        <dbReference type="ChEBI" id="CHEBI:57498"/>
        <dbReference type="ChEBI" id="CHEBI:456216"/>
        <dbReference type="EC" id="2.4.1.21"/>
    </reaction>
</comment>
<comment type="caution">
    <text evidence="11">The sequence shown here is derived from an EMBL/GenBank/DDBJ whole genome shotgun (WGS) entry which is preliminary data.</text>
</comment>
<evidence type="ECO:0000256" key="4">
    <source>
        <dbReference type="ARBA" id="ARBA00010281"/>
    </source>
</evidence>
<accession>A0ABX1QMS7</accession>
<sequence>MKVLFAASELYPLATTGGLGEVAHALPHALAALGEAPTLMLPAYRCVLDRLEGRDLAGACTLPGVGREHEARLWWGRAQGIDLPLLLLDIPVLYDRPGTPYGEDAEHEWWDNGERFAVFARAVVEVAMGRAAPHARFDLVHANDWQTGLVPAFLSLESARPRSVFTIHNLAYQGLFPSSLFSGLGLPPSWWSLDGLEFYGQMSMIKGGILWADRVTTVSPSYAEEICTPEFGCGLEGALQQCRAQGRLKGIVNGIDTERWNPATDPHLARRYSPARGWVSAKAANRAALLESLGCAPQEARREAPLAGFIGRLVAQKGVDLLLEALPGLLERTPLRFVALGAGEARFAQGFAALAAAHPQRVFVRLGYDEPLAHRIEAGCDVFVMPSRFEPCGLNQMYSMRYGTPPVVHAVGGLRDTVVDTTEATLAAGTATGFVFTEPTAAALTAALARALTHWEKPRTWRTIQRNGMEQDFGWPRRATEYRELYHG</sequence>
<keyword evidence="6 8" id="KW-0808">Transferase</keyword>
<evidence type="ECO:0000256" key="3">
    <source>
        <dbReference type="ARBA" id="ARBA00004964"/>
    </source>
</evidence>
<comment type="function">
    <text evidence="2 8">Synthesizes alpha-1,4-glucan chains using ADP-glucose.</text>
</comment>
<evidence type="ECO:0000256" key="7">
    <source>
        <dbReference type="ARBA" id="ARBA00023056"/>
    </source>
</evidence>
<dbReference type="NCBIfam" id="NF001899">
    <property type="entry name" value="PRK00654.1-2"/>
    <property type="match status" value="1"/>
</dbReference>
<dbReference type="SUPFAM" id="SSF53756">
    <property type="entry name" value="UDP-Glycosyltransferase/glycogen phosphorylase"/>
    <property type="match status" value="1"/>
</dbReference>
<evidence type="ECO:0000256" key="1">
    <source>
        <dbReference type="ARBA" id="ARBA00001478"/>
    </source>
</evidence>
<dbReference type="EMBL" id="JAAAUB010000005">
    <property type="protein sequence ID" value="NMH16468.1"/>
    <property type="molecule type" value="Genomic_DNA"/>
</dbReference>
<dbReference type="CDD" id="cd03791">
    <property type="entry name" value="GT5_Glycogen_synthase_DULL1-like"/>
    <property type="match status" value="1"/>
</dbReference>
<dbReference type="HAMAP" id="MF_00484">
    <property type="entry name" value="Glycogen_synth"/>
    <property type="match status" value="1"/>
</dbReference>
<dbReference type="GO" id="GO:0009011">
    <property type="term" value="F:alpha-1,4-glucan glucosyltransferase (ADP-glucose donor) activity"/>
    <property type="evidence" value="ECO:0007669"/>
    <property type="project" value="UniProtKB-EC"/>
</dbReference>
<dbReference type="Gene3D" id="3.40.50.2000">
    <property type="entry name" value="Glycogen Phosphorylase B"/>
    <property type="match status" value="2"/>
</dbReference>
<dbReference type="Pfam" id="PF08323">
    <property type="entry name" value="Glyco_transf_5"/>
    <property type="match status" value="1"/>
</dbReference>
<evidence type="ECO:0000256" key="5">
    <source>
        <dbReference type="ARBA" id="ARBA00022676"/>
    </source>
</evidence>
<evidence type="ECO:0000256" key="2">
    <source>
        <dbReference type="ARBA" id="ARBA00002764"/>
    </source>
</evidence>
<comment type="pathway">
    <text evidence="3 8">Glycan biosynthesis; glycogen biosynthesis.</text>
</comment>
<reference evidence="11 12" key="1">
    <citation type="journal article" date="2020" name="Curr. Microbiol.">
        <title>Tepidiphilus baoligensis sp. nov., a Novel Bacterium of the Family Hydrogenophilaceae Isolated from an Oil Reservoir.</title>
        <authorList>
            <person name="Zhang X."/>
            <person name="Wang G."/>
            <person name="Ma X."/>
            <person name="Yu J."/>
            <person name="You J."/>
            <person name="Xue Y."/>
            <person name="Ma Y."/>
        </authorList>
    </citation>
    <scope>NUCLEOTIDE SEQUENCE [LARGE SCALE GENOMIC DNA]</scope>
    <source>
        <strain evidence="11 12">B18-69</strain>
    </source>
</reference>
<keyword evidence="7 8" id="KW-0320">Glycogen biosynthesis</keyword>
<dbReference type="InterPro" id="IPR011835">
    <property type="entry name" value="GS/SS"/>
</dbReference>
<evidence type="ECO:0000313" key="11">
    <source>
        <dbReference type="EMBL" id="NMH16468.1"/>
    </source>
</evidence>
<dbReference type="EC" id="2.4.1.21" evidence="8"/>
<evidence type="ECO:0000313" key="12">
    <source>
        <dbReference type="Proteomes" id="UP000669605"/>
    </source>
</evidence>
<dbReference type="Proteomes" id="UP000669605">
    <property type="component" value="Unassembled WGS sequence"/>
</dbReference>
<dbReference type="RefSeq" id="WP_169115717.1">
    <property type="nucleotide sequence ID" value="NZ_JAAAUB010000005.1"/>
</dbReference>
<dbReference type="PANTHER" id="PTHR45825:SF11">
    <property type="entry name" value="ALPHA AMYLASE DOMAIN-CONTAINING PROTEIN"/>
    <property type="match status" value="1"/>
</dbReference>
<dbReference type="InterPro" id="IPR013534">
    <property type="entry name" value="Starch_synth_cat_dom"/>
</dbReference>
<feature type="domain" description="Starch synthase catalytic" evidence="10">
    <location>
        <begin position="2"/>
        <end position="240"/>
    </location>
</feature>
<evidence type="ECO:0000256" key="8">
    <source>
        <dbReference type="HAMAP-Rule" id="MF_00484"/>
    </source>
</evidence>
<keyword evidence="12" id="KW-1185">Reference proteome</keyword>
<protein>
    <recommendedName>
        <fullName evidence="8">Glycogen synthase</fullName>
        <ecNumber evidence="8">2.4.1.21</ecNumber>
    </recommendedName>
    <alternativeName>
        <fullName evidence="8">Starch [bacterial glycogen] synthase</fullName>
    </alternativeName>
</protein>
<evidence type="ECO:0000259" key="10">
    <source>
        <dbReference type="Pfam" id="PF08323"/>
    </source>
</evidence>
<keyword evidence="5 8" id="KW-0328">Glycosyltransferase</keyword>
<name>A0ABX1QMS7_9PROT</name>
<evidence type="ECO:0000256" key="6">
    <source>
        <dbReference type="ARBA" id="ARBA00022679"/>
    </source>
</evidence>
<organism evidence="11 12">
    <name type="scientific">Tepidiphilus baoligensis</name>
    <dbReference type="NCBI Taxonomy" id="2698687"/>
    <lineage>
        <taxon>Bacteria</taxon>
        <taxon>Pseudomonadati</taxon>
        <taxon>Pseudomonadota</taxon>
        <taxon>Hydrogenophilia</taxon>
        <taxon>Hydrogenophilales</taxon>
        <taxon>Hydrogenophilaceae</taxon>
        <taxon>Tepidiphilus</taxon>
    </lineage>
</organism>
<comment type="similarity">
    <text evidence="4 8">Belongs to the glycosyltransferase 1 family. Bacterial/plant glycogen synthase subfamily.</text>
</comment>